<accession>A0A1J5PA70</accession>
<evidence type="ECO:0008006" key="3">
    <source>
        <dbReference type="Google" id="ProtNLM"/>
    </source>
</evidence>
<name>A0A1J5PA70_9ZZZZ</name>
<feature type="transmembrane region" description="Helical" evidence="1">
    <location>
        <begin position="57"/>
        <end position="78"/>
    </location>
</feature>
<protein>
    <recommendedName>
        <fullName evidence="3">General glycosylation pathway protein</fullName>
    </recommendedName>
</protein>
<gene>
    <name evidence="2" type="ORF">GALL_540680</name>
</gene>
<reference evidence="2" key="1">
    <citation type="submission" date="2016-10" db="EMBL/GenBank/DDBJ databases">
        <title>Sequence of Gallionella enrichment culture.</title>
        <authorList>
            <person name="Poehlein A."/>
            <person name="Muehling M."/>
            <person name="Daniel R."/>
        </authorList>
    </citation>
    <scope>NUCLEOTIDE SEQUENCE</scope>
</reference>
<evidence type="ECO:0000256" key="1">
    <source>
        <dbReference type="SAM" id="Phobius"/>
    </source>
</evidence>
<keyword evidence="1" id="KW-1133">Transmembrane helix</keyword>
<dbReference type="EMBL" id="MLJW01008166">
    <property type="protein sequence ID" value="OIQ64380.1"/>
    <property type="molecule type" value="Genomic_DNA"/>
</dbReference>
<evidence type="ECO:0000313" key="2">
    <source>
        <dbReference type="EMBL" id="OIQ64380.1"/>
    </source>
</evidence>
<sequence length="165" mass="18091">MMGDHARRRFLPVFKAIYSIIVLGLAAVTGVLLYAAFGELVALRDVGDNTAELHLKPFGVIIFLTLALAIFDLGKTILEEEVLMHKDIFRHSSTRRTITRFIAAILIAVSIEALLLMFKSALGVTHEMVEAVWMMFAAVGLLVGLGLYVYLGARAEALLSAGMKR</sequence>
<keyword evidence="1" id="KW-0472">Membrane</keyword>
<feature type="transmembrane region" description="Helical" evidence="1">
    <location>
        <begin position="131"/>
        <end position="151"/>
    </location>
</feature>
<organism evidence="2">
    <name type="scientific">mine drainage metagenome</name>
    <dbReference type="NCBI Taxonomy" id="410659"/>
    <lineage>
        <taxon>unclassified sequences</taxon>
        <taxon>metagenomes</taxon>
        <taxon>ecological metagenomes</taxon>
    </lineage>
</organism>
<comment type="caution">
    <text evidence="2">The sequence shown here is derived from an EMBL/GenBank/DDBJ whole genome shotgun (WGS) entry which is preliminary data.</text>
</comment>
<keyword evidence="1" id="KW-0812">Transmembrane</keyword>
<dbReference type="AlphaFoldDB" id="A0A1J5PA70"/>
<feature type="transmembrane region" description="Helical" evidence="1">
    <location>
        <begin position="98"/>
        <end position="119"/>
    </location>
</feature>
<proteinExistence type="predicted"/>
<feature type="transmembrane region" description="Helical" evidence="1">
    <location>
        <begin position="12"/>
        <end position="37"/>
    </location>
</feature>